<organism evidence="4 5">
    <name type="scientific">Discina gigas</name>
    <dbReference type="NCBI Taxonomy" id="1032678"/>
    <lineage>
        <taxon>Eukaryota</taxon>
        <taxon>Fungi</taxon>
        <taxon>Dikarya</taxon>
        <taxon>Ascomycota</taxon>
        <taxon>Pezizomycotina</taxon>
        <taxon>Pezizomycetes</taxon>
        <taxon>Pezizales</taxon>
        <taxon>Discinaceae</taxon>
        <taxon>Discina</taxon>
    </lineage>
</organism>
<keyword evidence="3" id="KW-0119">Carbohydrate metabolism</keyword>
<dbReference type="CDD" id="cd09019">
    <property type="entry name" value="galactose_mutarotase_like"/>
    <property type="match status" value="1"/>
</dbReference>
<comment type="caution">
    <text evidence="4">The sequence shown here is derived from an EMBL/GenBank/DDBJ whole genome shotgun (WGS) entry which is preliminary data.</text>
</comment>
<evidence type="ECO:0000256" key="2">
    <source>
        <dbReference type="ARBA" id="ARBA00023235"/>
    </source>
</evidence>
<evidence type="ECO:0000313" key="5">
    <source>
        <dbReference type="Proteomes" id="UP001447188"/>
    </source>
</evidence>
<comment type="similarity">
    <text evidence="1">Belongs to the aldose epimerase family.</text>
</comment>
<dbReference type="EMBL" id="JBBBZM010000014">
    <property type="protein sequence ID" value="KAL0639176.1"/>
    <property type="molecule type" value="Genomic_DNA"/>
</dbReference>
<evidence type="ECO:0000256" key="3">
    <source>
        <dbReference type="ARBA" id="ARBA00023277"/>
    </source>
</evidence>
<dbReference type="PROSITE" id="PS00545">
    <property type="entry name" value="ALDOSE_1_EPIMERASE"/>
    <property type="match status" value="1"/>
</dbReference>
<keyword evidence="2" id="KW-0413">Isomerase</keyword>
<dbReference type="PANTHER" id="PTHR10091">
    <property type="entry name" value="ALDOSE-1-EPIMERASE"/>
    <property type="match status" value="1"/>
</dbReference>
<dbReference type="InterPro" id="IPR014718">
    <property type="entry name" value="GH-type_carb-bd"/>
</dbReference>
<evidence type="ECO:0000256" key="1">
    <source>
        <dbReference type="ARBA" id="ARBA00006206"/>
    </source>
</evidence>
<dbReference type="Pfam" id="PF01263">
    <property type="entry name" value="Aldose_epim"/>
    <property type="match status" value="1"/>
</dbReference>
<dbReference type="InterPro" id="IPR018052">
    <property type="entry name" value="Ald1_epimerase_CS"/>
</dbReference>
<dbReference type="InterPro" id="IPR011013">
    <property type="entry name" value="Gal_mutarotase_sf_dom"/>
</dbReference>
<evidence type="ECO:0000313" key="4">
    <source>
        <dbReference type="EMBL" id="KAL0639176.1"/>
    </source>
</evidence>
<dbReference type="SUPFAM" id="SSF74650">
    <property type="entry name" value="Galactose mutarotase-like"/>
    <property type="match status" value="1"/>
</dbReference>
<gene>
    <name evidence="4" type="ORF">Q9L58_001862</name>
</gene>
<sequence length="343" mass="36985">MSSTSVKFIPQGAIIQEFLVGPDSRNIVLSFNTAAEYRSNPAHFGATIGRVANRLKNAKLDCLNGTVYPLAVNDPPNSLHGGIKGWGAVDWTGPTVENRVSGRETVVYKYRSVHMEEGFPGTVDVSVAYTAYEEATEEAGVTKTVLEMEYEANLVGEDVEETAINITNHSYFNLGGGDTITGTRAILSTADHLAVDPTGIPISTAITPYPGITANTPFTLGPATPEVDDCFVLDTTPASITPDTRLSPLKTCARFFHPTTKIHLDVFSTDPAFQFYTGKYLDVAARPDGSPARGPRSGFCVEPSRYVNAANVDAWKGMTVIRKGKAYGSKIVFKAWQSETDGF</sequence>
<dbReference type="InterPro" id="IPR008183">
    <property type="entry name" value="Aldose_1/G6P_1-epimerase"/>
</dbReference>
<dbReference type="Proteomes" id="UP001447188">
    <property type="component" value="Unassembled WGS sequence"/>
</dbReference>
<accession>A0ABR3GUB2</accession>
<reference evidence="4 5" key="1">
    <citation type="submission" date="2024-02" db="EMBL/GenBank/DDBJ databases">
        <title>Discinaceae phylogenomics.</title>
        <authorList>
            <person name="Dirks A.C."/>
            <person name="James T.Y."/>
        </authorList>
    </citation>
    <scope>NUCLEOTIDE SEQUENCE [LARGE SCALE GENOMIC DNA]</scope>
    <source>
        <strain evidence="4 5">ACD0624</strain>
    </source>
</reference>
<keyword evidence="5" id="KW-1185">Reference proteome</keyword>
<name>A0ABR3GUB2_9PEZI</name>
<dbReference type="InterPro" id="IPR047215">
    <property type="entry name" value="Galactose_mutarotase-like"/>
</dbReference>
<dbReference type="Gene3D" id="2.70.98.10">
    <property type="match status" value="1"/>
</dbReference>
<dbReference type="PANTHER" id="PTHR10091:SF0">
    <property type="entry name" value="GALACTOSE MUTAROTASE"/>
    <property type="match status" value="1"/>
</dbReference>
<protein>
    <recommendedName>
        <fullName evidence="6">Aldose 1-epimerase</fullName>
    </recommendedName>
</protein>
<evidence type="ECO:0008006" key="6">
    <source>
        <dbReference type="Google" id="ProtNLM"/>
    </source>
</evidence>
<proteinExistence type="inferred from homology"/>